<keyword evidence="1" id="KW-0732">Signal</keyword>
<dbReference type="GO" id="GO:0006974">
    <property type="term" value="P:DNA damage response"/>
    <property type="evidence" value="ECO:0007669"/>
    <property type="project" value="TreeGrafter"/>
</dbReference>
<feature type="chain" id="PRO_5041992941" evidence="1">
    <location>
        <begin position="24"/>
        <end position="236"/>
    </location>
</feature>
<dbReference type="Gene3D" id="3.30.70.2970">
    <property type="entry name" value="Protein of unknown function (DUF541), domain 2"/>
    <property type="match status" value="1"/>
</dbReference>
<keyword evidence="3" id="KW-1185">Reference proteome</keyword>
<dbReference type="PANTHER" id="PTHR34387:SF1">
    <property type="entry name" value="PERIPLASMIC IMMUNOGENIC PROTEIN"/>
    <property type="match status" value="1"/>
</dbReference>
<evidence type="ECO:0000313" key="3">
    <source>
        <dbReference type="Proteomes" id="UP001229244"/>
    </source>
</evidence>
<organism evidence="2 3">
    <name type="scientific">Amorphus orientalis</name>
    <dbReference type="NCBI Taxonomy" id="649198"/>
    <lineage>
        <taxon>Bacteria</taxon>
        <taxon>Pseudomonadati</taxon>
        <taxon>Pseudomonadota</taxon>
        <taxon>Alphaproteobacteria</taxon>
        <taxon>Hyphomicrobiales</taxon>
        <taxon>Amorphaceae</taxon>
        <taxon>Amorphus</taxon>
    </lineage>
</organism>
<dbReference type="Pfam" id="PF04402">
    <property type="entry name" value="SIMPL"/>
    <property type="match status" value="1"/>
</dbReference>
<dbReference type="InterPro" id="IPR007497">
    <property type="entry name" value="SIMPL/DUF541"/>
</dbReference>
<evidence type="ECO:0000256" key="1">
    <source>
        <dbReference type="SAM" id="SignalP"/>
    </source>
</evidence>
<gene>
    <name evidence="2" type="ORF">J2S73_000527</name>
</gene>
<dbReference type="RefSeq" id="WP_306883874.1">
    <property type="nucleotide sequence ID" value="NZ_JAUSUL010000001.1"/>
</dbReference>
<name>A0AAE3VL92_9HYPH</name>
<dbReference type="Gene3D" id="3.30.110.170">
    <property type="entry name" value="Protein of unknown function (DUF541), domain 1"/>
    <property type="match status" value="1"/>
</dbReference>
<comment type="caution">
    <text evidence="2">The sequence shown here is derived from an EMBL/GenBank/DDBJ whole genome shotgun (WGS) entry which is preliminary data.</text>
</comment>
<evidence type="ECO:0000313" key="2">
    <source>
        <dbReference type="EMBL" id="MDQ0314090.1"/>
    </source>
</evidence>
<protein>
    <submittedName>
        <fullName evidence="2">Uncharacterized protein YggE</fullName>
    </submittedName>
</protein>
<proteinExistence type="predicted"/>
<dbReference type="Proteomes" id="UP001229244">
    <property type="component" value="Unassembled WGS sequence"/>
</dbReference>
<accession>A0AAE3VL92</accession>
<feature type="signal peptide" evidence="1">
    <location>
        <begin position="1"/>
        <end position="23"/>
    </location>
</feature>
<dbReference type="PANTHER" id="PTHR34387">
    <property type="entry name" value="SLR1258 PROTEIN"/>
    <property type="match status" value="1"/>
</dbReference>
<dbReference type="AlphaFoldDB" id="A0AAE3VL92"/>
<dbReference type="EMBL" id="JAUSUL010000001">
    <property type="protein sequence ID" value="MDQ0314090.1"/>
    <property type="molecule type" value="Genomic_DNA"/>
</dbReference>
<sequence>MRLALVAVLAAALATTAGLPARADDPARMTVTGYGEAAGKPDMATVRLGTVSEADEAADALEENSRNVQSVVDAIKQAGIEARDIQTSGFSVSPRYVNRENETGAPTIDGYRVSNTITARVRDLDKLGTLLDTLVKAGANDIGGIQFEITDTSKLEDTARIAAIADARHKAEIFAEAAGVELGQVRSIDEGGAGSPRPQPMMRMEAMSASSVPVEAGEQTISAQVRMVFEIEPTEE</sequence>
<reference evidence="2" key="1">
    <citation type="submission" date="2023-07" db="EMBL/GenBank/DDBJ databases">
        <title>Genomic Encyclopedia of Type Strains, Phase IV (KMG-IV): sequencing the most valuable type-strain genomes for metagenomic binning, comparative biology and taxonomic classification.</title>
        <authorList>
            <person name="Goeker M."/>
        </authorList>
    </citation>
    <scope>NUCLEOTIDE SEQUENCE</scope>
    <source>
        <strain evidence="2">DSM 21202</strain>
    </source>
</reference>
<dbReference type="InterPro" id="IPR052022">
    <property type="entry name" value="26kDa_periplasmic_antigen"/>
</dbReference>